<comment type="similarity">
    <text evidence="1">Belongs to the RAD52 family.</text>
</comment>
<dbReference type="Gene3D" id="3.30.390.80">
    <property type="entry name" value="DNA repair protein Rad52/59/22"/>
    <property type="match status" value="1"/>
</dbReference>
<evidence type="ECO:0000313" key="8">
    <source>
        <dbReference type="EMBL" id="VVT53519.1"/>
    </source>
</evidence>
<dbReference type="GO" id="GO:0000724">
    <property type="term" value="P:double-strand break repair via homologous recombination"/>
    <property type="evidence" value="ECO:0007669"/>
    <property type="project" value="TreeGrafter"/>
</dbReference>
<dbReference type="GO" id="GO:0003697">
    <property type="term" value="F:single-stranded DNA binding"/>
    <property type="evidence" value="ECO:0007669"/>
    <property type="project" value="UniProtKB-ARBA"/>
</dbReference>
<keyword evidence="2" id="KW-0227">DNA damage</keyword>
<feature type="region of interest" description="Disordered" evidence="7">
    <location>
        <begin position="203"/>
        <end position="255"/>
    </location>
</feature>
<evidence type="ECO:0000313" key="9">
    <source>
        <dbReference type="Proteomes" id="UP000398389"/>
    </source>
</evidence>
<dbReference type="PANTHER" id="PTHR12132">
    <property type="entry name" value="DNA REPAIR AND RECOMBINATION PROTEIN RAD52, RAD59"/>
    <property type="match status" value="1"/>
</dbReference>
<dbReference type="InterPro" id="IPR042525">
    <property type="entry name" value="Rad52_Rad59_Rad22_sf"/>
</dbReference>
<feature type="compositionally biased region" description="Low complexity" evidence="7">
    <location>
        <begin position="240"/>
        <end position="255"/>
    </location>
</feature>
<keyword evidence="9" id="KW-1185">Reference proteome</keyword>
<dbReference type="InterPro" id="IPR041247">
    <property type="entry name" value="Rad52_fam"/>
</dbReference>
<evidence type="ECO:0000256" key="2">
    <source>
        <dbReference type="ARBA" id="ARBA00022763"/>
    </source>
</evidence>
<evidence type="ECO:0000256" key="4">
    <source>
        <dbReference type="ARBA" id="ARBA00023204"/>
    </source>
</evidence>
<name>A0A5E8BSJ0_9ASCO</name>
<dbReference type="GO" id="GO:0005634">
    <property type="term" value="C:nucleus"/>
    <property type="evidence" value="ECO:0007669"/>
    <property type="project" value="TreeGrafter"/>
</dbReference>
<feature type="compositionally biased region" description="Polar residues" evidence="7">
    <location>
        <begin position="223"/>
        <end position="234"/>
    </location>
</feature>
<feature type="compositionally biased region" description="Polar residues" evidence="7">
    <location>
        <begin position="384"/>
        <end position="393"/>
    </location>
</feature>
<feature type="compositionally biased region" description="Low complexity" evidence="7">
    <location>
        <begin position="596"/>
        <end position="615"/>
    </location>
</feature>
<comment type="function">
    <text evidence="5">Involved in DNA double-strand break (DSB) repair and recombination. Promotes the annealing of complementary single-stranded DNA and by stimulation of the RAD51 recombinase.</text>
</comment>
<protein>
    <recommendedName>
        <fullName evidence="6">DNA repair and recombination protein RAD52</fullName>
    </recommendedName>
</protein>
<evidence type="ECO:0000256" key="6">
    <source>
        <dbReference type="ARBA" id="ARBA00041062"/>
    </source>
</evidence>
<dbReference type="InterPro" id="IPR007232">
    <property type="entry name" value="Rad52_Rad59_Rad22"/>
</dbReference>
<dbReference type="Proteomes" id="UP000398389">
    <property type="component" value="Unassembled WGS sequence"/>
</dbReference>
<evidence type="ECO:0000256" key="1">
    <source>
        <dbReference type="ARBA" id="ARBA00006638"/>
    </source>
</evidence>
<feature type="compositionally biased region" description="Polar residues" evidence="7">
    <location>
        <begin position="623"/>
        <end position="636"/>
    </location>
</feature>
<dbReference type="RefSeq" id="XP_031854222.1">
    <property type="nucleotide sequence ID" value="XM_031998331.1"/>
</dbReference>
<feature type="compositionally biased region" description="Polar residues" evidence="7">
    <location>
        <begin position="551"/>
        <end position="583"/>
    </location>
</feature>
<dbReference type="GeneID" id="43582431"/>
<evidence type="ECO:0000256" key="5">
    <source>
        <dbReference type="ARBA" id="ARBA00037138"/>
    </source>
</evidence>
<dbReference type="GO" id="GO:0006312">
    <property type="term" value="P:mitotic recombination"/>
    <property type="evidence" value="ECO:0007669"/>
    <property type="project" value="TreeGrafter"/>
</dbReference>
<dbReference type="OrthoDB" id="206565at2759"/>
<feature type="region of interest" description="Disordered" evidence="7">
    <location>
        <begin position="355"/>
        <end position="415"/>
    </location>
</feature>
<dbReference type="AlphaFoldDB" id="A0A5E8BSJ0"/>
<dbReference type="FunFam" id="3.30.390.80:FF:000001">
    <property type="entry name" value="DNA repair protein RAD52 homolog"/>
    <property type="match status" value="1"/>
</dbReference>
<keyword evidence="3" id="KW-0233">DNA recombination</keyword>
<feature type="compositionally biased region" description="Polar residues" evidence="7">
    <location>
        <begin position="482"/>
        <end position="528"/>
    </location>
</feature>
<dbReference type="Pfam" id="PF04098">
    <property type="entry name" value="Rad52_Rad22"/>
    <property type="match status" value="1"/>
</dbReference>
<dbReference type="GO" id="GO:0045002">
    <property type="term" value="P:double-strand break repair via single-strand annealing"/>
    <property type="evidence" value="ECO:0007669"/>
    <property type="project" value="TreeGrafter"/>
</dbReference>
<sequence length="645" mass="71378">MPNPGDHHSDSKGESQKFYNNSFLNSGSSLDNNFAKEWPYEEATLIQGRLTQCLGPEFVSYRPAPGGSQVAYIEGWKLINLANDIFGFNGWSSEIRNINVDFCDEKDKRISMGVTATVRIHLRDGTFHEDVGFGHIDNARTKSMAFYKTKKEATTDGMKRALRKYGNSLGNCLYDNVYCKQLRKISSKPNIINKENLVRDYDFRSSSLGPHGPVTQGPLAPPNKTTNLPSSISSKENRPNSFSQNLSRSSSVNVNKTNEIQVQQYAEDKVQKKRLIKQEDAGSRLEPRSATVTATTMDDRPVLGPDSIYALIDDGDFNGWDDDFSDVEIFAADEISEHKQTKNLSKEELNTSQTFQNTSAQQLSAKSCNSSSKSSTPTPLELKTPSQSTNNSYMHMGDYLNKNNQDQQQPETPNSGDFVGFFKASVATLIQENSEVPTDSHFDPSYISPNMRRTLPHNKSVPILRSEVANIVKDNSNKFRNHTGTAKNLQNLNSRGNTGSPQIPNVQINKSSNMTNSHTAIPQDQILSGSPLKSFGSPRTNQRPFGKPKNSPYSKPAFNNPNTSYCQNQSESNGGTKNHNTHINGHKRPVDQITPSSGGSINSVNVNPSNPENISKIFKEGNTRSSSLSASEQNQNGDKRQRVSG</sequence>
<proteinExistence type="inferred from homology"/>
<feature type="region of interest" description="Disordered" evidence="7">
    <location>
        <begin position="477"/>
        <end position="645"/>
    </location>
</feature>
<evidence type="ECO:0000256" key="7">
    <source>
        <dbReference type="SAM" id="MobiDB-lite"/>
    </source>
</evidence>
<feature type="compositionally biased region" description="Low complexity" evidence="7">
    <location>
        <begin position="364"/>
        <end position="375"/>
    </location>
</feature>
<gene>
    <name evidence="8" type="ORF">SAPINGB_P003614</name>
</gene>
<accession>A0A5E8BSJ0</accession>
<feature type="compositionally biased region" description="Polar residues" evidence="7">
    <location>
        <begin position="401"/>
        <end position="415"/>
    </location>
</feature>
<evidence type="ECO:0000256" key="3">
    <source>
        <dbReference type="ARBA" id="ARBA00023172"/>
    </source>
</evidence>
<organism evidence="8 9">
    <name type="scientific">Magnusiomyces paraingens</name>
    <dbReference type="NCBI Taxonomy" id="2606893"/>
    <lineage>
        <taxon>Eukaryota</taxon>
        <taxon>Fungi</taxon>
        <taxon>Dikarya</taxon>
        <taxon>Ascomycota</taxon>
        <taxon>Saccharomycotina</taxon>
        <taxon>Dipodascomycetes</taxon>
        <taxon>Dipodascales</taxon>
        <taxon>Dipodascaceae</taxon>
        <taxon>Magnusiomyces</taxon>
    </lineage>
</organism>
<reference evidence="8 9" key="1">
    <citation type="submission" date="2019-09" db="EMBL/GenBank/DDBJ databases">
        <authorList>
            <person name="Brejova B."/>
        </authorList>
    </citation>
    <scope>NUCLEOTIDE SEQUENCE [LARGE SCALE GENOMIC DNA]</scope>
</reference>
<dbReference type="EMBL" id="CABVLU010000003">
    <property type="protein sequence ID" value="VVT53519.1"/>
    <property type="molecule type" value="Genomic_DNA"/>
</dbReference>
<keyword evidence="4" id="KW-0234">DNA repair</keyword>
<dbReference type="PANTHER" id="PTHR12132:SF1">
    <property type="entry name" value="DNA REPAIR PROTEIN RAD52 HOMOLOG"/>
    <property type="match status" value="1"/>
</dbReference>
<dbReference type="SUPFAM" id="SSF54768">
    <property type="entry name" value="dsRNA-binding domain-like"/>
    <property type="match status" value="1"/>
</dbReference>